<reference evidence="2" key="1">
    <citation type="journal article" date="2014" name="Int. J. Syst. Evol. Microbiol.">
        <title>Complete genome sequence of Corynebacterium casei LMG S-19264T (=DSM 44701T), isolated from a smear-ripened cheese.</title>
        <authorList>
            <consortium name="US DOE Joint Genome Institute (JGI-PGF)"/>
            <person name="Walter F."/>
            <person name="Albersmeier A."/>
            <person name="Kalinowski J."/>
            <person name="Ruckert C."/>
        </authorList>
    </citation>
    <scope>NUCLEOTIDE SEQUENCE</scope>
    <source>
        <strain evidence="2">KCTC 32255</strain>
    </source>
</reference>
<dbReference type="Gene3D" id="3.30.70.100">
    <property type="match status" value="1"/>
</dbReference>
<evidence type="ECO:0000313" key="3">
    <source>
        <dbReference type="Proteomes" id="UP000648075"/>
    </source>
</evidence>
<organism evidence="2 3">
    <name type="scientific">Novosphingobium colocasiae</name>
    <dbReference type="NCBI Taxonomy" id="1256513"/>
    <lineage>
        <taxon>Bacteria</taxon>
        <taxon>Pseudomonadati</taxon>
        <taxon>Pseudomonadota</taxon>
        <taxon>Alphaproteobacteria</taxon>
        <taxon>Sphingomonadales</taxon>
        <taxon>Sphingomonadaceae</taxon>
        <taxon>Novosphingobium</taxon>
    </lineage>
</organism>
<sequence>MLIVLGFYRRRPDLSIEQFRTHWRDVHGPLIKRITDAHGLLLRYVQHHLTPDETYPFQEGVTAGAAGGFDGFSEGWFENEQTRDAYFALPAMKTETLEDERQFIDVSATRWVTLDSQHTIISGPSELLINYAQERQSAPVI</sequence>
<reference evidence="2" key="2">
    <citation type="submission" date="2020-09" db="EMBL/GenBank/DDBJ databases">
        <authorList>
            <person name="Sun Q."/>
            <person name="Kim S."/>
        </authorList>
    </citation>
    <scope>NUCLEOTIDE SEQUENCE</scope>
    <source>
        <strain evidence="2">KCTC 32255</strain>
    </source>
</reference>
<dbReference type="Pfam" id="PF07110">
    <property type="entry name" value="EthD"/>
    <property type="match status" value="1"/>
</dbReference>
<evidence type="ECO:0000313" key="2">
    <source>
        <dbReference type="EMBL" id="GGZ16924.1"/>
    </source>
</evidence>
<dbReference type="InterPro" id="IPR011008">
    <property type="entry name" value="Dimeric_a/b-barrel"/>
</dbReference>
<feature type="domain" description="EthD" evidence="1">
    <location>
        <begin position="11"/>
        <end position="106"/>
    </location>
</feature>
<dbReference type="InterPro" id="IPR009799">
    <property type="entry name" value="EthD_dom"/>
</dbReference>
<dbReference type="RefSeq" id="WP_189622523.1">
    <property type="nucleotide sequence ID" value="NZ_BMZA01000031.1"/>
</dbReference>
<evidence type="ECO:0000259" key="1">
    <source>
        <dbReference type="Pfam" id="PF07110"/>
    </source>
</evidence>
<dbReference type="AlphaFoldDB" id="A0A918PN85"/>
<name>A0A918PN85_9SPHN</name>
<dbReference type="EMBL" id="BMZA01000031">
    <property type="protein sequence ID" value="GGZ16924.1"/>
    <property type="molecule type" value="Genomic_DNA"/>
</dbReference>
<proteinExistence type="predicted"/>
<protein>
    <recommendedName>
        <fullName evidence="1">EthD domain-containing protein</fullName>
    </recommendedName>
</protein>
<dbReference type="Proteomes" id="UP000648075">
    <property type="component" value="Unassembled WGS sequence"/>
</dbReference>
<gene>
    <name evidence="2" type="ORF">GCM10011614_34420</name>
</gene>
<accession>A0A918PN85</accession>
<comment type="caution">
    <text evidence="2">The sequence shown here is derived from an EMBL/GenBank/DDBJ whole genome shotgun (WGS) entry which is preliminary data.</text>
</comment>
<keyword evidence="3" id="KW-1185">Reference proteome</keyword>
<dbReference type="SUPFAM" id="SSF54909">
    <property type="entry name" value="Dimeric alpha+beta barrel"/>
    <property type="match status" value="1"/>
</dbReference>
<dbReference type="GO" id="GO:0016491">
    <property type="term" value="F:oxidoreductase activity"/>
    <property type="evidence" value="ECO:0007669"/>
    <property type="project" value="InterPro"/>
</dbReference>